<evidence type="ECO:0000313" key="2">
    <source>
        <dbReference type="Proteomes" id="UP000242498"/>
    </source>
</evidence>
<dbReference type="AlphaFoldDB" id="A0A285BX52"/>
<dbReference type="GO" id="GO:0008168">
    <property type="term" value="F:methyltransferase activity"/>
    <property type="evidence" value="ECO:0007669"/>
    <property type="project" value="UniProtKB-KW"/>
</dbReference>
<dbReference type="EMBL" id="LT907782">
    <property type="protein sequence ID" value="SNX59861.1"/>
    <property type="molecule type" value="Genomic_DNA"/>
</dbReference>
<dbReference type="Proteomes" id="UP000242498">
    <property type="component" value="Chromosome I"/>
</dbReference>
<dbReference type="GO" id="GO:0032259">
    <property type="term" value="P:methylation"/>
    <property type="evidence" value="ECO:0007669"/>
    <property type="project" value="UniProtKB-KW"/>
</dbReference>
<dbReference type="OrthoDB" id="9816564at2"/>
<dbReference type="SUPFAM" id="SSF53335">
    <property type="entry name" value="S-adenosyl-L-methionine-dependent methyltransferases"/>
    <property type="match status" value="1"/>
</dbReference>
<reference evidence="1 2" key="1">
    <citation type="submission" date="2017-08" db="EMBL/GenBank/DDBJ databases">
        <authorList>
            <person name="de Groot N.N."/>
        </authorList>
    </citation>
    <scope>NUCLEOTIDE SEQUENCE [LARGE SCALE GENOMIC DNA]</scope>
    <source>
        <strain evidence="1 2">Nm15</strain>
    </source>
</reference>
<dbReference type="Gene3D" id="3.40.50.150">
    <property type="entry name" value="Vaccinia Virus protein VP39"/>
    <property type="match status" value="1"/>
</dbReference>
<dbReference type="RefSeq" id="WP_096292551.1">
    <property type="nucleotide sequence ID" value="NZ_LT907782.1"/>
</dbReference>
<dbReference type="Pfam" id="PF13578">
    <property type="entry name" value="Methyltransf_24"/>
    <property type="match status" value="1"/>
</dbReference>
<keyword evidence="1" id="KW-0808">Transferase</keyword>
<evidence type="ECO:0000313" key="1">
    <source>
        <dbReference type="EMBL" id="SNX59861.1"/>
    </source>
</evidence>
<keyword evidence="1" id="KW-0489">Methyltransferase</keyword>
<accession>A0A285BX52</accession>
<dbReference type="InterPro" id="IPR029063">
    <property type="entry name" value="SAM-dependent_MTases_sf"/>
</dbReference>
<sequence length="278" mass="32865">MLQVPQQNMFDRLIWKSDDCLLLDDLVFRVMHQKTGKWSGGEHFIFYKIQPLIEQYAHYFRRRYDFQPKNIFELGIFDGGSIVFWHELFKPQKHVAVDLADRMDSPYFQKYLTSRDLSDRIQTVWKTDQADKSKLSYLMRTMFDVAPDLIIDDASHLYEPTLASFEALFPLMAPGGLYIIEDWAWEHWRDFIAPPEWSGRKPLTQLIIELTESVGSWTNIINDIAIYQGFVAIERGSRIIEDPASFNLKEHIYRRSVDQFATSIPGYQRIINYLKHRL</sequence>
<proteinExistence type="predicted"/>
<organism evidence="1 2">
    <name type="scientific">Nitrosomonas ureae</name>
    <dbReference type="NCBI Taxonomy" id="44577"/>
    <lineage>
        <taxon>Bacteria</taxon>
        <taxon>Pseudomonadati</taxon>
        <taxon>Pseudomonadota</taxon>
        <taxon>Betaproteobacteria</taxon>
        <taxon>Nitrosomonadales</taxon>
        <taxon>Nitrosomonadaceae</taxon>
        <taxon>Nitrosomonas</taxon>
    </lineage>
</organism>
<protein>
    <submittedName>
        <fullName evidence="1">Methyltransferase domain-containing protein</fullName>
    </submittedName>
</protein>
<name>A0A285BX52_9PROT</name>
<gene>
    <name evidence="1" type="ORF">SAMN06296273_1298</name>
</gene>